<dbReference type="InterPro" id="IPR003719">
    <property type="entry name" value="Phenazine_PhzF-like"/>
</dbReference>
<comment type="similarity">
    <text evidence="1">Belongs to the PhzF family.</text>
</comment>
<evidence type="ECO:0000256" key="2">
    <source>
        <dbReference type="ARBA" id="ARBA00023235"/>
    </source>
</evidence>
<dbReference type="PIRSF" id="PIRSF016184">
    <property type="entry name" value="PhzC_PhzF"/>
    <property type="match status" value="1"/>
</dbReference>
<evidence type="ECO:0000256" key="3">
    <source>
        <dbReference type="PIRSR" id="PIRSR016184-1"/>
    </source>
</evidence>
<dbReference type="Proteomes" id="UP000503580">
    <property type="component" value="Chromosome"/>
</dbReference>
<organism evidence="4 5">
    <name type="scientific">Kluyvera genomosp. 3</name>
    <dbReference type="NCBI Taxonomy" id="2774055"/>
    <lineage>
        <taxon>Bacteria</taxon>
        <taxon>Pseudomonadati</taxon>
        <taxon>Pseudomonadota</taxon>
        <taxon>Gammaproteobacteria</taxon>
        <taxon>Enterobacterales</taxon>
        <taxon>Enterobacteriaceae</taxon>
        <taxon>Kluyvera</taxon>
    </lineage>
</organism>
<proteinExistence type="inferred from homology"/>
<dbReference type="SUPFAM" id="SSF54506">
    <property type="entry name" value="Diaminopimelate epimerase-like"/>
    <property type="match status" value="1"/>
</dbReference>
<dbReference type="GO" id="GO:0016853">
    <property type="term" value="F:isomerase activity"/>
    <property type="evidence" value="ECO:0007669"/>
    <property type="project" value="UniProtKB-KW"/>
</dbReference>
<feature type="active site" evidence="3">
    <location>
        <position position="47"/>
    </location>
</feature>
<evidence type="ECO:0000313" key="5">
    <source>
        <dbReference type="Proteomes" id="UP000503580"/>
    </source>
</evidence>
<dbReference type="PANTHER" id="PTHR13774:SF17">
    <property type="entry name" value="PHENAZINE BIOSYNTHESIS-LIKE DOMAIN-CONTAINING PROTEIN"/>
    <property type="match status" value="1"/>
</dbReference>
<dbReference type="RefSeq" id="WP_167575911.1">
    <property type="nucleotide sequence ID" value="NZ_CP050321.1"/>
</dbReference>
<evidence type="ECO:0000256" key="1">
    <source>
        <dbReference type="ARBA" id="ARBA00008270"/>
    </source>
</evidence>
<dbReference type="Gene3D" id="3.10.310.10">
    <property type="entry name" value="Diaminopimelate Epimerase, Chain A, domain 1"/>
    <property type="match status" value="2"/>
</dbReference>
<dbReference type="AlphaFoldDB" id="A0A6G9RL32"/>
<name>A0A6G9RL32_9ENTR</name>
<sequence length="283" mass="31330">MQQIDFYMVDAFSRTTFSGNAAAVCPLMEWLPDETLLKMAKQHNQSETAFFVVSEKGFELRWFTSLGEINLCGHATLAAAHVIFEHLDYTGSSIHLETRFVGPLTVTRSGEWLTLDLPAWHAEPITPPPLLLDALGIRTYREVRVARDYLVVLENQEQVAALQPDIQAMIPLGKMICVTAPGDKQYDFVSRVFCPGDAVPEDPVTGSAHSMLIPYWADKLQKTPMLAYQGGERGGELRCRLEGDRVFIGGQATTYLTGKVFLRQDEHAVGKKALATLKSAGCP</sequence>
<dbReference type="PANTHER" id="PTHR13774">
    <property type="entry name" value="PHENAZINE BIOSYNTHESIS PROTEIN"/>
    <property type="match status" value="1"/>
</dbReference>
<protein>
    <submittedName>
        <fullName evidence="4">PhzF family phenazine biosynthesis protein</fullName>
    </submittedName>
</protein>
<keyword evidence="2" id="KW-0413">Isomerase</keyword>
<gene>
    <name evidence="4" type="ORF">GY169_12280</name>
</gene>
<reference evidence="4 5" key="1">
    <citation type="submission" date="2020-02" db="EMBL/GenBank/DDBJ databases">
        <title>Whole genome PO2S7.</title>
        <authorList>
            <person name="Singha K.M."/>
        </authorList>
    </citation>
    <scope>NUCLEOTIDE SEQUENCE [LARGE SCALE GENOMIC DNA]</scope>
    <source>
        <strain evidence="4 5">PO2S7</strain>
    </source>
</reference>
<dbReference type="GO" id="GO:0005737">
    <property type="term" value="C:cytoplasm"/>
    <property type="evidence" value="ECO:0007669"/>
    <property type="project" value="TreeGrafter"/>
</dbReference>
<dbReference type="KEGG" id="kgn:GY169_12280"/>
<evidence type="ECO:0000313" key="4">
    <source>
        <dbReference type="EMBL" id="QIR27532.1"/>
    </source>
</evidence>
<dbReference type="EMBL" id="CP050321">
    <property type="protein sequence ID" value="QIR27532.1"/>
    <property type="molecule type" value="Genomic_DNA"/>
</dbReference>
<dbReference type="NCBIfam" id="TIGR00654">
    <property type="entry name" value="PhzF_family"/>
    <property type="match status" value="1"/>
</dbReference>
<dbReference type="Pfam" id="PF02567">
    <property type="entry name" value="PhzC-PhzF"/>
    <property type="match status" value="1"/>
</dbReference>
<accession>A0A6G9RL32</accession>
<keyword evidence="5" id="KW-1185">Reference proteome</keyword>